<evidence type="ECO:0000313" key="4">
    <source>
        <dbReference type="Proteomes" id="UP000239814"/>
    </source>
</evidence>
<evidence type="ECO:0000259" key="2">
    <source>
        <dbReference type="PROSITE" id="PS51352"/>
    </source>
</evidence>
<dbReference type="InterPro" id="IPR013766">
    <property type="entry name" value="Thioredoxin_domain"/>
</dbReference>
<protein>
    <submittedName>
        <fullName evidence="3">Disulfide bond formation protein DsbA</fullName>
    </submittedName>
</protein>
<evidence type="ECO:0000256" key="1">
    <source>
        <dbReference type="ARBA" id="ARBA00005791"/>
    </source>
</evidence>
<organism evidence="3 4">
    <name type="scientific">Gordonia iterans</name>
    <dbReference type="NCBI Taxonomy" id="1004901"/>
    <lineage>
        <taxon>Bacteria</taxon>
        <taxon>Bacillati</taxon>
        <taxon>Actinomycetota</taxon>
        <taxon>Actinomycetes</taxon>
        <taxon>Mycobacteriales</taxon>
        <taxon>Gordoniaceae</taxon>
        <taxon>Gordonia</taxon>
    </lineage>
</organism>
<name>A0A2S0KGB3_9ACTN</name>
<dbReference type="EMBL" id="CP027433">
    <property type="protein sequence ID" value="AVM00727.1"/>
    <property type="molecule type" value="Genomic_DNA"/>
</dbReference>
<dbReference type="AlphaFoldDB" id="A0A2S0KGB3"/>
<dbReference type="OrthoDB" id="117402at2"/>
<dbReference type="PANTHER" id="PTHR13887">
    <property type="entry name" value="GLUTATHIONE S-TRANSFERASE KAPPA"/>
    <property type="match status" value="1"/>
</dbReference>
<dbReference type="SUPFAM" id="SSF52833">
    <property type="entry name" value="Thioredoxin-like"/>
    <property type="match status" value="1"/>
</dbReference>
<dbReference type="RefSeq" id="WP_105942440.1">
    <property type="nucleotide sequence ID" value="NZ_CP027433.1"/>
</dbReference>
<dbReference type="Pfam" id="PF13462">
    <property type="entry name" value="Thioredoxin_4"/>
    <property type="match status" value="1"/>
</dbReference>
<reference evidence="3 4" key="1">
    <citation type="submission" date="2018-03" db="EMBL/GenBank/DDBJ databases">
        <title>Characteristics and genome of n-alkane degrading marine bacteria Gordonia iterans isolated from crude oil contaminated in Tae-an, South Korea.</title>
        <authorList>
            <person name="Lee S.-S."/>
            <person name="Kim H."/>
        </authorList>
    </citation>
    <scope>NUCLEOTIDE SEQUENCE [LARGE SCALE GENOMIC DNA]</scope>
    <source>
        <strain evidence="3 4">Co17</strain>
    </source>
</reference>
<dbReference type="PROSITE" id="PS51352">
    <property type="entry name" value="THIOREDOXIN_2"/>
    <property type="match status" value="1"/>
</dbReference>
<gene>
    <name evidence="3" type="ORF">C6V83_11070</name>
</gene>
<dbReference type="InterPro" id="IPR012336">
    <property type="entry name" value="Thioredoxin-like_fold"/>
</dbReference>
<feature type="domain" description="Thioredoxin" evidence="2">
    <location>
        <begin position="23"/>
        <end position="217"/>
    </location>
</feature>
<proteinExistence type="inferred from homology"/>
<dbReference type="KEGG" id="git:C6V83_11070"/>
<accession>A0A2S0KGB3</accession>
<keyword evidence="4" id="KW-1185">Reference proteome</keyword>
<evidence type="ECO:0000313" key="3">
    <source>
        <dbReference type="EMBL" id="AVM00727.1"/>
    </source>
</evidence>
<comment type="similarity">
    <text evidence="1">Belongs to the thioredoxin family. DsbA subfamily.</text>
</comment>
<sequence length="218" mass="23734">MTKSTKISIALAAVVVLTIGIFLFVSARDDDSDISAVNGPSTAANTELLVRADSNKLSNGPEATFVEFLDFECEGCLAAFPAVEELRTKYGDRVTFVVRHMPLHNNSMNAALASEAAANQGKFEPMYKRLFETVGEWGHKEDSQEEYFAGLARDLGLDMNQYSADVKDPATRARVDQSTKDGTALGVQGTPTFFLNGERLNPRTAQDLQAAFDNALDE</sequence>
<dbReference type="Proteomes" id="UP000239814">
    <property type="component" value="Chromosome"/>
</dbReference>
<dbReference type="InterPro" id="IPR036249">
    <property type="entry name" value="Thioredoxin-like_sf"/>
</dbReference>
<dbReference type="PANTHER" id="PTHR13887:SF55">
    <property type="entry name" value="SLR0313 PROTEIN"/>
    <property type="match status" value="1"/>
</dbReference>
<dbReference type="Gene3D" id="3.40.30.10">
    <property type="entry name" value="Glutaredoxin"/>
    <property type="match status" value="1"/>
</dbReference>